<organism evidence="3 4">
    <name type="scientific">Conoideocrella luteorostrata</name>
    <dbReference type="NCBI Taxonomy" id="1105319"/>
    <lineage>
        <taxon>Eukaryota</taxon>
        <taxon>Fungi</taxon>
        <taxon>Dikarya</taxon>
        <taxon>Ascomycota</taxon>
        <taxon>Pezizomycotina</taxon>
        <taxon>Sordariomycetes</taxon>
        <taxon>Hypocreomycetidae</taxon>
        <taxon>Hypocreales</taxon>
        <taxon>Clavicipitaceae</taxon>
        <taxon>Conoideocrella</taxon>
    </lineage>
</organism>
<reference evidence="3" key="1">
    <citation type="submission" date="2023-06" db="EMBL/GenBank/DDBJ databases">
        <title>Conoideocrella luteorostrata (Hypocreales: Clavicipitaceae), a potential biocontrol fungus for elongate hemlock scale in United States Christmas tree production areas.</title>
        <authorList>
            <person name="Barrett H."/>
            <person name="Lovett B."/>
            <person name="Macias A.M."/>
            <person name="Stajich J.E."/>
            <person name="Kasson M.T."/>
        </authorList>
    </citation>
    <scope>NUCLEOTIDE SEQUENCE</scope>
    <source>
        <strain evidence="3">ARSEF 14590</strain>
    </source>
</reference>
<dbReference type="AlphaFoldDB" id="A0AAJ0CQF7"/>
<feature type="chain" id="PRO_5042497884" evidence="2">
    <location>
        <begin position="18"/>
        <end position="273"/>
    </location>
</feature>
<feature type="compositionally biased region" description="Basic and acidic residues" evidence="1">
    <location>
        <begin position="70"/>
        <end position="83"/>
    </location>
</feature>
<accession>A0AAJ0CQF7</accession>
<evidence type="ECO:0000313" key="4">
    <source>
        <dbReference type="Proteomes" id="UP001251528"/>
    </source>
</evidence>
<keyword evidence="2" id="KW-0732">Signal</keyword>
<feature type="region of interest" description="Disordered" evidence="1">
    <location>
        <begin position="62"/>
        <end position="132"/>
    </location>
</feature>
<evidence type="ECO:0000256" key="1">
    <source>
        <dbReference type="SAM" id="MobiDB-lite"/>
    </source>
</evidence>
<protein>
    <submittedName>
        <fullName evidence="3">Uncharacterized protein</fullName>
    </submittedName>
</protein>
<evidence type="ECO:0000256" key="2">
    <source>
        <dbReference type="SAM" id="SignalP"/>
    </source>
</evidence>
<dbReference type="Proteomes" id="UP001251528">
    <property type="component" value="Unassembled WGS sequence"/>
</dbReference>
<gene>
    <name evidence="3" type="ORF">QQS21_005470</name>
</gene>
<evidence type="ECO:0000313" key="3">
    <source>
        <dbReference type="EMBL" id="KAK2599064.1"/>
    </source>
</evidence>
<proteinExistence type="predicted"/>
<comment type="caution">
    <text evidence="3">The sequence shown here is derived from an EMBL/GenBank/DDBJ whole genome shotgun (WGS) entry which is preliminary data.</text>
</comment>
<feature type="compositionally biased region" description="Polar residues" evidence="1">
    <location>
        <begin position="95"/>
        <end position="117"/>
    </location>
</feature>
<keyword evidence="4" id="KW-1185">Reference proteome</keyword>
<dbReference type="EMBL" id="JASWJB010000091">
    <property type="protein sequence ID" value="KAK2599064.1"/>
    <property type="molecule type" value="Genomic_DNA"/>
</dbReference>
<name>A0AAJ0CQF7_9HYPO</name>
<sequence length="273" mass="29496">MKSGCAILLAFVALVVANPQAGSVAAGQLCTTNRQCQSGLVCGDNGNKPGDHRVCIKNVAKQAGGGSQAEKSRPAIDKDEVIHRPHRGNAPGAKTGQNPQAKSRPSTTTQRPASSATKVPKPPPSKPDRNKAMGQHFFNLINSSRESRQSKQQLLDSIKDCKAKTNVADLIDQPDYLTLECPKVWLKANDGTSEDKTPLRANLAEMGRGIIKKIEDTKFSKEEKQEFLGFIPKGCDFQGTSTLSSNKRRMLDAEEEQWISCSRPVGNGQGDAE</sequence>
<feature type="signal peptide" evidence="2">
    <location>
        <begin position="1"/>
        <end position="17"/>
    </location>
</feature>